<reference evidence="5" key="1">
    <citation type="submission" date="2023-04" db="EMBL/GenBank/DDBJ databases">
        <authorList>
            <person name="Vijverberg K."/>
            <person name="Xiong W."/>
            <person name="Schranz E."/>
        </authorList>
    </citation>
    <scope>NUCLEOTIDE SEQUENCE</scope>
</reference>
<dbReference type="InterPro" id="IPR052210">
    <property type="entry name" value="LysM1-like"/>
</dbReference>
<keyword evidence="3" id="KW-0812">Transmembrane</keyword>
<name>A0AA35YT99_LACSI</name>
<dbReference type="AlphaFoldDB" id="A0AA35YT99"/>
<dbReference type="EMBL" id="OX465080">
    <property type="protein sequence ID" value="CAI9279780.1"/>
    <property type="molecule type" value="Genomic_DNA"/>
</dbReference>
<keyword evidence="2" id="KW-0843">Virulence</keyword>
<evidence type="ECO:0000256" key="3">
    <source>
        <dbReference type="SAM" id="Phobius"/>
    </source>
</evidence>
<evidence type="ECO:0000259" key="4">
    <source>
        <dbReference type="PROSITE" id="PS51782"/>
    </source>
</evidence>
<keyword evidence="6" id="KW-1185">Reference proteome</keyword>
<dbReference type="PROSITE" id="PS51782">
    <property type="entry name" value="LYSM"/>
    <property type="match status" value="1"/>
</dbReference>
<dbReference type="GO" id="GO:0008061">
    <property type="term" value="F:chitin binding"/>
    <property type="evidence" value="ECO:0007669"/>
    <property type="project" value="UniProtKB-KW"/>
</dbReference>
<evidence type="ECO:0000313" key="5">
    <source>
        <dbReference type="EMBL" id="CAI9279780.1"/>
    </source>
</evidence>
<accession>A0AA35YT99</accession>
<evidence type="ECO:0000256" key="2">
    <source>
        <dbReference type="ARBA" id="ARBA00023026"/>
    </source>
</evidence>
<proteinExistence type="predicted"/>
<feature type="domain" description="LysM" evidence="4">
    <location>
        <begin position="128"/>
        <end position="172"/>
    </location>
</feature>
<organism evidence="5 6">
    <name type="scientific">Lactuca saligna</name>
    <name type="common">Willowleaf lettuce</name>
    <dbReference type="NCBI Taxonomy" id="75948"/>
    <lineage>
        <taxon>Eukaryota</taxon>
        <taxon>Viridiplantae</taxon>
        <taxon>Streptophyta</taxon>
        <taxon>Embryophyta</taxon>
        <taxon>Tracheophyta</taxon>
        <taxon>Spermatophyta</taxon>
        <taxon>Magnoliopsida</taxon>
        <taxon>eudicotyledons</taxon>
        <taxon>Gunneridae</taxon>
        <taxon>Pentapetalae</taxon>
        <taxon>asterids</taxon>
        <taxon>campanulids</taxon>
        <taxon>Asterales</taxon>
        <taxon>Asteraceae</taxon>
        <taxon>Cichorioideae</taxon>
        <taxon>Cichorieae</taxon>
        <taxon>Lactucinae</taxon>
        <taxon>Lactuca</taxon>
    </lineage>
</organism>
<dbReference type="InterPro" id="IPR036779">
    <property type="entry name" value="LysM_dom_sf"/>
</dbReference>
<protein>
    <recommendedName>
        <fullName evidence="4">LysM domain-containing protein</fullName>
    </recommendedName>
</protein>
<keyword evidence="3" id="KW-0472">Membrane</keyword>
<dbReference type="PANTHER" id="PTHR34997">
    <property type="entry name" value="AM15"/>
    <property type="match status" value="1"/>
</dbReference>
<dbReference type="Proteomes" id="UP001177003">
    <property type="component" value="Chromosome 4"/>
</dbReference>
<dbReference type="InterPro" id="IPR018392">
    <property type="entry name" value="LysM"/>
</dbReference>
<keyword evidence="1" id="KW-0147">Chitin-binding</keyword>
<evidence type="ECO:0000256" key="1">
    <source>
        <dbReference type="ARBA" id="ARBA00022669"/>
    </source>
</evidence>
<keyword evidence="3" id="KW-1133">Transmembrane helix</keyword>
<dbReference type="SUPFAM" id="SSF54106">
    <property type="entry name" value="LysM domain"/>
    <property type="match status" value="1"/>
</dbReference>
<feature type="transmembrane region" description="Helical" evidence="3">
    <location>
        <begin position="87"/>
        <end position="106"/>
    </location>
</feature>
<dbReference type="Gene3D" id="3.10.350.10">
    <property type="entry name" value="LysM domain"/>
    <property type="match status" value="1"/>
</dbReference>
<sequence length="176" mass="19348">MLEKDNRGFYLPKNRPEMEVGRRLVGVTHRERREIGKDRLGLIKQMSLMGLMGQVDPDIVGYPGIPVSSSFLQKKERKLDNNMAKNASLFVKMAAVLSLFLMLVVLSESRFTLTDGVQKAKSALVCSQVVGAEAGDDCTIISKEFGMSLSSFLAINPNINCESVFVGQWVCIDGSA</sequence>
<evidence type="ECO:0000313" key="6">
    <source>
        <dbReference type="Proteomes" id="UP001177003"/>
    </source>
</evidence>
<gene>
    <name evidence="5" type="ORF">LSALG_LOCUS19560</name>
</gene>
<dbReference type="Pfam" id="PF01476">
    <property type="entry name" value="LysM"/>
    <property type="match status" value="1"/>
</dbReference>
<dbReference type="CDD" id="cd00118">
    <property type="entry name" value="LysM"/>
    <property type="match status" value="1"/>
</dbReference>
<dbReference type="PANTHER" id="PTHR34997:SF1">
    <property type="entry name" value="PEPTIDOGLYCAN-BINDING LYSIN DOMAIN"/>
    <property type="match status" value="1"/>
</dbReference>